<keyword evidence="4" id="KW-1185">Reference proteome</keyword>
<dbReference type="RefSeq" id="WP_147687285.1">
    <property type="nucleotide sequence ID" value="NZ_VDUX01000006.1"/>
</dbReference>
<protein>
    <submittedName>
        <fullName evidence="3">Pyridoxamine 5'-phosphate oxidase family protein</fullName>
    </submittedName>
</protein>
<dbReference type="OrthoDB" id="9788889at2"/>
<dbReference type="EMBL" id="VDUX01000006">
    <property type="protein sequence ID" value="TXL57760.1"/>
    <property type="molecule type" value="Genomic_DNA"/>
</dbReference>
<dbReference type="SUPFAM" id="SSF50475">
    <property type="entry name" value="FMN-binding split barrel"/>
    <property type="match status" value="1"/>
</dbReference>
<evidence type="ECO:0000313" key="3">
    <source>
        <dbReference type="EMBL" id="TXL57760.1"/>
    </source>
</evidence>
<keyword evidence="1" id="KW-0560">Oxidoreductase</keyword>
<dbReference type="InterPro" id="IPR011576">
    <property type="entry name" value="Pyridox_Oxase_N"/>
</dbReference>
<dbReference type="GO" id="GO:0005829">
    <property type="term" value="C:cytosol"/>
    <property type="evidence" value="ECO:0007669"/>
    <property type="project" value="TreeGrafter"/>
</dbReference>
<dbReference type="Proteomes" id="UP000321571">
    <property type="component" value="Unassembled WGS sequence"/>
</dbReference>
<evidence type="ECO:0000259" key="2">
    <source>
        <dbReference type="Pfam" id="PF01243"/>
    </source>
</evidence>
<dbReference type="GO" id="GO:0016627">
    <property type="term" value="F:oxidoreductase activity, acting on the CH-CH group of donors"/>
    <property type="evidence" value="ECO:0007669"/>
    <property type="project" value="TreeGrafter"/>
</dbReference>
<dbReference type="PANTHER" id="PTHR35176:SF6">
    <property type="entry name" value="HEME OXYGENASE HI_0854-RELATED"/>
    <property type="match status" value="1"/>
</dbReference>
<proteinExistence type="predicted"/>
<comment type="caution">
    <text evidence="3">The sequence shown here is derived from an EMBL/GenBank/DDBJ whole genome shotgun (WGS) entry which is preliminary data.</text>
</comment>
<feature type="domain" description="Pyridoxamine 5'-phosphate oxidase N-terminal" evidence="2">
    <location>
        <begin position="11"/>
        <end position="98"/>
    </location>
</feature>
<sequence length="154" mass="16379">MTDTGAMAERVLGAITYMVLATADADGTPWATPVWFAREGDDFYWVSRPGAQHSRNIAERPDVSLVVFDSTVAVGSASSFYARARAGLVPDGELAGGVAVFAAECDRQGIGAWTVDDVTGDAELRLYRASITAAWVLAEDGGPDRRLDVPWPAT</sequence>
<dbReference type="InterPro" id="IPR012349">
    <property type="entry name" value="Split_barrel_FMN-bd"/>
</dbReference>
<dbReference type="Pfam" id="PF01243">
    <property type="entry name" value="PNPOx_N"/>
    <property type="match status" value="1"/>
</dbReference>
<evidence type="ECO:0000256" key="1">
    <source>
        <dbReference type="ARBA" id="ARBA00023002"/>
    </source>
</evidence>
<gene>
    <name evidence="3" type="ORF">FHP06_13385</name>
</gene>
<reference evidence="3 4" key="1">
    <citation type="submission" date="2019-06" db="EMBL/GenBank/DDBJ databases">
        <title>Aeromicrobium sp. nov., isolated from a maize field.</title>
        <authorList>
            <person name="Lin S.-Y."/>
            <person name="Tsai C.-F."/>
            <person name="Young C.-C."/>
        </authorList>
    </citation>
    <scope>NUCLEOTIDE SEQUENCE [LARGE SCALE GENOMIC DNA]</scope>
    <source>
        <strain evidence="3 4">CC-CFT486</strain>
    </source>
</reference>
<dbReference type="Gene3D" id="2.30.110.10">
    <property type="entry name" value="Electron Transport, Fmn-binding Protein, Chain A"/>
    <property type="match status" value="1"/>
</dbReference>
<name>A0A5C8NGL5_9ACTN</name>
<evidence type="ECO:0000313" key="4">
    <source>
        <dbReference type="Proteomes" id="UP000321571"/>
    </source>
</evidence>
<dbReference type="GO" id="GO:0070967">
    <property type="term" value="F:coenzyme F420 binding"/>
    <property type="evidence" value="ECO:0007669"/>
    <property type="project" value="TreeGrafter"/>
</dbReference>
<dbReference type="AlphaFoldDB" id="A0A5C8NGL5"/>
<organism evidence="3 4">
    <name type="scientific">Aeromicrobium terrae</name>
    <dbReference type="NCBI Taxonomy" id="2498846"/>
    <lineage>
        <taxon>Bacteria</taxon>
        <taxon>Bacillati</taxon>
        <taxon>Actinomycetota</taxon>
        <taxon>Actinomycetes</taxon>
        <taxon>Propionibacteriales</taxon>
        <taxon>Nocardioidaceae</taxon>
        <taxon>Aeromicrobium</taxon>
    </lineage>
</organism>
<accession>A0A5C8NGL5</accession>
<dbReference type="InterPro" id="IPR052019">
    <property type="entry name" value="F420H2_bilvrd_red/Heme_oxyg"/>
</dbReference>
<dbReference type="PANTHER" id="PTHR35176">
    <property type="entry name" value="HEME OXYGENASE HI_0854-RELATED"/>
    <property type="match status" value="1"/>
</dbReference>